<dbReference type="InterPro" id="IPR000742">
    <property type="entry name" value="EGF"/>
</dbReference>
<organism evidence="5 6">
    <name type="scientific">Cylicostephanus goldi</name>
    <name type="common">Nematode worm</name>
    <dbReference type="NCBI Taxonomy" id="71465"/>
    <lineage>
        <taxon>Eukaryota</taxon>
        <taxon>Metazoa</taxon>
        <taxon>Ecdysozoa</taxon>
        <taxon>Nematoda</taxon>
        <taxon>Chromadorea</taxon>
        <taxon>Rhabditida</taxon>
        <taxon>Rhabditina</taxon>
        <taxon>Rhabditomorpha</taxon>
        <taxon>Strongyloidea</taxon>
        <taxon>Strongylidae</taxon>
        <taxon>Cylicostephanus</taxon>
    </lineage>
</organism>
<dbReference type="Pfam" id="PF02210">
    <property type="entry name" value="Laminin_G_2"/>
    <property type="match status" value="1"/>
</dbReference>
<dbReference type="Proteomes" id="UP000271889">
    <property type="component" value="Unassembled WGS sequence"/>
</dbReference>
<feature type="disulfide bond" evidence="2">
    <location>
        <begin position="47"/>
        <end position="56"/>
    </location>
</feature>
<feature type="domain" description="Laminin G" evidence="3">
    <location>
        <begin position="60"/>
        <end position="215"/>
    </location>
</feature>
<keyword evidence="2" id="KW-0245">EGF-like domain</keyword>
<dbReference type="SMART" id="SM00282">
    <property type="entry name" value="LamG"/>
    <property type="match status" value="1"/>
</dbReference>
<dbReference type="OrthoDB" id="283575at2759"/>
<dbReference type="SUPFAM" id="SSF49899">
    <property type="entry name" value="Concanavalin A-like lectins/glucanases"/>
    <property type="match status" value="1"/>
</dbReference>
<dbReference type="EMBL" id="UYRV01012187">
    <property type="protein sequence ID" value="VDK58718.1"/>
    <property type="molecule type" value="Genomic_DNA"/>
</dbReference>
<evidence type="ECO:0000313" key="6">
    <source>
        <dbReference type="Proteomes" id="UP000271889"/>
    </source>
</evidence>
<gene>
    <name evidence="5" type="ORF">CGOC_LOCUS4412</name>
</gene>
<keyword evidence="1 2" id="KW-1015">Disulfide bond</keyword>
<proteinExistence type="predicted"/>
<keyword evidence="6" id="KW-1185">Reference proteome</keyword>
<evidence type="ECO:0000256" key="1">
    <source>
        <dbReference type="ARBA" id="ARBA00023157"/>
    </source>
</evidence>
<dbReference type="PROSITE" id="PS01186">
    <property type="entry name" value="EGF_2"/>
    <property type="match status" value="1"/>
</dbReference>
<dbReference type="Gene3D" id="2.60.120.200">
    <property type="match status" value="1"/>
</dbReference>
<feature type="domain" description="EGF-like" evidence="4">
    <location>
        <begin position="20"/>
        <end position="57"/>
    </location>
</feature>
<evidence type="ECO:0000259" key="3">
    <source>
        <dbReference type="PROSITE" id="PS50025"/>
    </source>
</evidence>
<evidence type="ECO:0000313" key="5">
    <source>
        <dbReference type="EMBL" id="VDK58718.1"/>
    </source>
</evidence>
<dbReference type="PANTHER" id="PTHR15036:SF49">
    <property type="entry name" value="AXOTACTIN"/>
    <property type="match status" value="1"/>
</dbReference>
<dbReference type="CDD" id="cd00110">
    <property type="entry name" value="LamG"/>
    <property type="match status" value="1"/>
</dbReference>
<evidence type="ECO:0000259" key="4">
    <source>
        <dbReference type="PROSITE" id="PS50026"/>
    </source>
</evidence>
<feature type="disulfide bond" evidence="2">
    <location>
        <begin position="24"/>
        <end position="34"/>
    </location>
</feature>
<dbReference type="GO" id="GO:0016020">
    <property type="term" value="C:membrane"/>
    <property type="evidence" value="ECO:0007669"/>
    <property type="project" value="UniProtKB-SubCell"/>
</dbReference>
<name>A0A3P6SYR9_CYLGO</name>
<dbReference type="InterPro" id="IPR050372">
    <property type="entry name" value="Neurexin-related_CASP"/>
</dbReference>
<accession>A0A3P6SYR9</accession>
<dbReference type="PROSITE" id="PS50025">
    <property type="entry name" value="LAM_G_DOMAIN"/>
    <property type="match status" value="1"/>
</dbReference>
<dbReference type="SUPFAM" id="SSF57196">
    <property type="entry name" value="EGF/Laminin"/>
    <property type="match status" value="1"/>
</dbReference>
<dbReference type="PANTHER" id="PTHR15036">
    <property type="entry name" value="PIKACHURIN-LIKE PROTEIN"/>
    <property type="match status" value="1"/>
</dbReference>
<dbReference type="InterPro" id="IPR013320">
    <property type="entry name" value="ConA-like_dom_sf"/>
</dbReference>
<evidence type="ECO:0008006" key="7">
    <source>
        <dbReference type="Google" id="ProtNLM"/>
    </source>
</evidence>
<dbReference type="AlphaFoldDB" id="A0A3P6SYR9"/>
<comment type="caution">
    <text evidence="2">Lacks conserved residue(s) required for the propagation of feature annotation.</text>
</comment>
<reference evidence="5 6" key="1">
    <citation type="submission" date="2018-11" db="EMBL/GenBank/DDBJ databases">
        <authorList>
            <consortium name="Pathogen Informatics"/>
        </authorList>
    </citation>
    <scope>NUCLEOTIDE SEQUENCE [LARGE SCALE GENOMIC DNA]</scope>
</reference>
<dbReference type="Gene3D" id="2.10.25.10">
    <property type="entry name" value="Laminin"/>
    <property type="match status" value="1"/>
</dbReference>
<dbReference type="PROSITE" id="PS00022">
    <property type="entry name" value="EGF_1"/>
    <property type="match status" value="1"/>
</dbReference>
<protein>
    <recommendedName>
        <fullName evidence="7">EGF-like domain-containing protein</fullName>
    </recommendedName>
</protein>
<dbReference type="InterPro" id="IPR001791">
    <property type="entry name" value="Laminin_G"/>
</dbReference>
<sequence>MGFSGQFCEIPPMVNALYPNTAQCHSLLCGHGSCYTNENMSEYECRCHEGYAGDKCDRIRSIGLHYPSAYVALEPWAIEQGNLTFTIRTSNESGLIAYYGDDSFISVELYDGRIKIAFYIGNYPTSHMYSYVTVNDGLAHRIEIIVQGKKCSLTIDDQPMQSVENDGRLEKFSIHTKQYLYIGGLPATRATAVKSLFHVKETHSFKGDFFQSFVR</sequence>
<dbReference type="PROSITE" id="PS50026">
    <property type="entry name" value="EGF_3"/>
    <property type="match status" value="1"/>
</dbReference>
<evidence type="ECO:0000256" key="2">
    <source>
        <dbReference type="PROSITE-ProRule" id="PRU00076"/>
    </source>
</evidence>